<dbReference type="PaxDb" id="3880-AES68351"/>
<dbReference type="Proteomes" id="UP000002051">
    <property type="component" value="Chromosome 3"/>
</dbReference>
<gene>
    <name evidence="1" type="ordered locus">MTR_3g007260</name>
</gene>
<organism evidence="1 3">
    <name type="scientific">Medicago truncatula</name>
    <name type="common">Barrel medic</name>
    <name type="synonym">Medicago tribuloides</name>
    <dbReference type="NCBI Taxonomy" id="3880"/>
    <lineage>
        <taxon>Eukaryota</taxon>
        <taxon>Viridiplantae</taxon>
        <taxon>Streptophyta</taxon>
        <taxon>Embryophyta</taxon>
        <taxon>Tracheophyta</taxon>
        <taxon>Spermatophyta</taxon>
        <taxon>Magnoliopsida</taxon>
        <taxon>eudicotyledons</taxon>
        <taxon>Gunneridae</taxon>
        <taxon>Pentapetalae</taxon>
        <taxon>rosids</taxon>
        <taxon>fabids</taxon>
        <taxon>Fabales</taxon>
        <taxon>Fabaceae</taxon>
        <taxon>Papilionoideae</taxon>
        <taxon>50 kb inversion clade</taxon>
        <taxon>NPAAA clade</taxon>
        <taxon>Hologalegina</taxon>
        <taxon>IRL clade</taxon>
        <taxon>Trifolieae</taxon>
        <taxon>Medicago</taxon>
    </lineage>
</organism>
<dbReference type="AlphaFoldDB" id="G7J0A8"/>
<dbReference type="Gene3D" id="2.40.50.140">
    <property type="entry name" value="Nucleic acid-binding proteins"/>
    <property type="match status" value="1"/>
</dbReference>
<reference evidence="1 3" key="2">
    <citation type="journal article" date="2014" name="BMC Genomics">
        <title>An improved genome release (version Mt4.0) for the model legume Medicago truncatula.</title>
        <authorList>
            <person name="Tang H."/>
            <person name="Krishnakumar V."/>
            <person name="Bidwell S."/>
            <person name="Rosen B."/>
            <person name="Chan A."/>
            <person name="Zhou S."/>
            <person name="Gentzbittel L."/>
            <person name="Childs K.L."/>
            <person name="Yandell M."/>
            <person name="Gundlach H."/>
            <person name="Mayer K.F."/>
            <person name="Schwartz D.C."/>
            <person name="Town C.D."/>
        </authorList>
    </citation>
    <scope>GENOME REANNOTATION</scope>
    <source>
        <strain evidence="2 3">cv. Jemalong A17</strain>
    </source>
</reference>
<dbReference type="EMBL" id="CM001219">
    <property type="protein sequence ID" value="AES68351.1"/>
    <property type="molecule type" value="Genomic_DNA"/>
</dbReference>
<name>G7J0A8_MEDTR</name>
<dbReference type="CDD" id="cd04481">
    <property type="entry name" value="RPA1_DBD_B_like"/>
    <property type="match status" value="1"/>
</dbReference>
<reference evidence="1 3" key="1">
    <citation type="journal article" date="2011" name="Nature">
        <title>The Medicago genome provides insight into the evolution of rhizobial symbioses.</title>
        <authorList>
            <person name="Young N.D."/>
            <person name="Debelle F."/>
            <person name="Oldroyd G.E."/>
            <person name="Geurts R."/>
            <person name="Cannon S.B."/>
            <person name="Udvardi M.K."/>
            <person name="Benedito V.A."/>
            <person name="Mayer K.F."/>
            <person name="Gouzy J."/>
            <person name="Schoof H."/>
            <person name="Van de Peer Y."/>
            <person name="Proost S."/>
            <person name="Cook D.R."/>
            <person name="Meyers B.C."/>
            <person name="Spannagl M."/>
            <person name="Cheung F."/>
            <person name="De Mita S."/>
            <person name="Krishnakumar V."/>
            <person name="Gundlach H."/>
            <person name="Zhou S."/>
            <person name="Mudge J."/>
            <person name="Bharti A.K."/>
            <person name="Murray J.D."/>
            <person name="Naoumkina M.A."/>
            <person name="Rosen B."/>
            <person name="Silverstein K.A."/>
            <person name="Tang H."/>
            <person name="Rombauts S."/>
            <person name="Zhao P.X."/>
            <person name="Zhou P."/>
            <person name="Barbe V."/>
            <person name="Bardou P."/>
            <person name="Bechner M."/>
            <person name="Bellec A."/>
            <person name="Berger A."/>
            <person name="Berges H."/>
            <person name="Bidwell S."/>
            <person name="Bisseling T."/>
            <person name="Choisne N."/>
            <person name="Couloux A."/>
            <person name="Denny R."/>
            <person name="Deshpande S."/>
            <person name="Dai X."/>
            <person name="Doyle J.J."/>
            <person name="Dudez A.M."/>
            <person name="Farmer A.D."/>
            <person name="Fouteau S."/>
            <person name="Franken C."/>
            <person name="Gibelin C."/>
            <person name="Gish J."/>
            <person name="Goldstein S."/>
            <person name="Gonzalez A.J."/>
            <person name="Green P.J."/>
            <person name="Hallab A."/>
            <person name="Hartog M."/>
            <person name="Hua A."/>
            <person name="Humphray S.J."/>
            <person name="Jeong D.H."/>
            <person name="Jing Y."/>
            <person name="Jocker A."/>
            <person name="Kenton S.M."/>
            <person name="Kim D.J."/>
            <person name="Klee K."/>
            <person name="Lai H."/>
            <person name="Lang C."/>
            <person name="Lin S."/>
            <person name="Macmil S.L."/>
            <person name="Magdelenat G."/>
            <person name="Matthews L."/>
            <person name="McCorrison J."/>
            <person name="Monaghan E.L."/>
            <person name="Mun J.H."/>
            <person name="Najar F.Z."/>
            <person name="Nicholson C."/>
            <person name="Noirot C."/>
            <person name="O'Bleness M."/>
            <person name="Paule C.R."/>
            <person name="Poulain J."/>
            <person name="Prion F."/>
            <person name="Qin B."/>
            <person name="Qu C."/>
            <person name="Retzel E.F."/>
            <person name="Riddle C."/>
            <person name="Sallet E."/>
            <person name="Samain S."/>
            <person name="Samson N."/>
            <person name="Sanders I."/>
            <person name="Saurat O."/>
            <person name="Scarpelli C."/>
            <person name="Schiex T."/>
            <person name="Segurens B."/>
            <person name="Severin A.J."/>
            <person name="Sherrier D.J."/>
            <person name="Shi R."/>
            <person name="Sims S."/>
            <person name="Singer S.R."/>
            <person name="Sinharoy S."/>
            <person name="Sterck L."/>
            <person name="Viollet A."/>
            <person name="Wang B.B."/>
            <person name="Wang K."/>
            <person name="Wang M."/>
            <person name="Wang X."/>
            <person name="Warfsmann J."/>
            <person name="Weissenbach J."/>
            <person name="White D.D."/>
            <person name="White J.D."/>
            <person name="Wiley G.B."/>
            <person name="Wincker P."/>
            <person name="Xing Y."/>
            <person name="Yang L."/>
            <person name="Yao Z."/>
            <person name="Ying F."/>
            <person name="Zhai J."/>
            <person name="Zhou L."/>
            <person name="Zuber A."/>
            <person name="Denarie J."/>
            <person name="Dixon R.A."/>
            <person name="May G.D."/>
            <person name="Schwartz D.C."/>
            <person name="Rogers J."/>
            <person name="Quetier F."/>
            <person name="Town C.D."/>
            <person name="Roe B.A."/>
        </authorList>
    </citation>
    <scope>NUCLEOTIDE SEQUENCE [LARGE SCALE GENOMIC DNA]</scope>
    <source>
        <strain evidence="1">A17</strain>
        <strain evidence="2 3">cv. Jemalong A17</strain>
    </source>
</reference>
<dbReference type="HOGENOM" id="CLU_1534796_0_0_1"/>
<protein>
    <recommendedName>
        <fullName evidence="4">Nucleic acid-binding protein</fullName>
    </recommendedName>
</protein>
<evidence type="ECO:0000313" key="2">
    <source>
        <dbReference type="EnsemblPlants" id="AES68351"/>
    </source>
</evidence>
<accession>G7J0A8</accession>
<dbReference type="SUPFAM" id="SSF50249">
    <property type="entry name" value="Nucleic acid-binding proteins"/>
    <property type="match status" value="1"/>
</dbReference>
<dbReference type="STRING" id="3880.G7J0A8"/>
<evidence type="ECO:0000313" key="3">
    <source>
        <dbReference type="Proteomes" id="UP000002051"/>
    </source>
</evidence>
<keyword evidence="3" id="KW-1185">Reference proteome</keyword>
<dbReference type="InterPro" id="IPR012340">
    <property type="entry name" value="NA-bd_OB-fold"/>
</dbReference>
<proteinExistence type="predicted"/>
<dbReference type="EnsemblPlants" id="AES68351">
    <property type="protein sequence ID" value="AES68351"/>
    <property type="gene ID" value="MTR_3g007260"/>
</dbReference>
<sequence>MVSEQQKRRMIAAVKIPPTWFNLFTGNIYIPSSHLADKIHATVRKSLVKSFQAKISERSQYELEQIMIGFNEGPFKLTSFDFESFESILASTVEEKIVDVIGHIVEKDALRETEKNGWKSRVIDLTLEDLENRRVHCSLWGNYADKFLQYMEGHDMSTPSILMQYCKQRKYLSVD</sequence>
<evidence type="ECO:0000313" key="1">
    <source>
        <dbReference type="EMBL" id="AES68351.1"/>
    </source>
</evidence>
<reference evidence="2" key="3">
    <citation type="submission" date="2015-04" db="UniProtKB">
        <authorList>
            <consortium name="EnsemblPlants"/>
        </authorList>
    </citation>
    <scope>IDENTIFICATION</scope>
    <source>
        <strain evidence="2">cv. Jemalong A17</strain>
    </source>
</reference>
<evidence type="ECO:0008006" key="4">
    <source>
        <dbReference type="Google" id="ProtNLM"/>
    </source>
</evidence>